<dbReference type="GO" id="GO:0005741">
    <property type="term" value="C:mitochondrial outer membrane"/>
    <property type="evidence" value="ECO:0007669"/>
    <property type="project" value="UniProtKB-SubCell"/>
</dbReference>
<keyword evidence="6" id="KW-0496">Mitochondrion</keyword>
<evidence type="ECO:0000256" key="1">
    <source>
        <dbReference type="ARBA" id="ARBA00004167"/>
    </source>
</evidence>
<keyword evidence="10" id="KW-1185">Reference proteome</keyword>
<name>A0A6J2MMZ8_9CHIR</name>
<evidence type="ECO:0000256" key="6">
    <source>
        <dbReference type="ARBA" id="ARBA00023128"/>
    </source>
</evidence>
<sequence length="211" mass="23582">MEFWKGYPNAVYSVRDPAQSSDAIEQLVVMAGVFPCTKEKIEMSMPEDLIPGSHGQSQEHLVIVEIIEHGFKSLGVSPRQQKLGSKAAGSAAGQPVWNMTATRPKKGTQLPIPRMSREPVHGDVLPQEYPGGFQGMRFHYECNSEVDIIAEIGPEEPNGLEMEVMRRQLREINGRLCALEDQAAISCQREAVFLTMLLSTCIANLWLWMRQ</sequence>
<evidence type="ECO:0000256" key="3">
    <source>
        <dbReference type="ARBA" id="ARBA00022692"/>
    </source>
</evidence>
<comment type="subcellular location">
    <subcellularLocation>
        <location evidence="1">Membrane</location>
        <topology evidence="1">Single-pass membrane protein</topology>
    </subcellularLocation>
    <subcellularLocation>
        <location evidence="2">Mitochondrion outer membrane</location>
    </subcellularLocation>
</comment>
<feature type="domain" description="Mff-like" evidence="9">
    <location>
        <begin position="143"/>
        <end position="210"/>
    </location>
</feature>
<evidence type="ECO:0000313" key="10">
    <source>
        <dbReference type="Proteomes" id="UP000504628"/>
    </source>
</evidence>
<evidence type="ECO:0000256" key="5">
    <source>
        <dbReference type="ARBA" id="ARBA00022989"/>
    </source>
</evidence>
<gene>
    <name evidence="11" type="primary">PRRG3</name>
</gene>
<organism evidence="10 11">
    <name type="scientific">Phyllostomus discolor</name>
    <name type="common">pale spear-nosed bat</name>
    <dbReference type="NCBI Taxonomy" id="89673"/>
    <lineage>
        <taxon>Eukaryota</taxon>
        <taxon>Metazoa</taxon>
        <taxon>Chordata</taxon>
        <taxon>Craniata</taxon>
        <taxon>Vertebrata</taxon>
        <taxon>Euteleostomi</taxon>
        <taxon>Mammalia</taxon>
        <taxon>Eutheria</taxon>
        <taxon>Laurasiatheria</taxon>
        <taxon>Chiroptera</taxon>
        <taxon>Yangochiroptera</taxon>
        <taxon>Phyllostomidae</taxon>
        <taxon>Phyllostominae</taxon>
        <taxon>Phyllostomus</taxon>
    </lineage>
</organism>
<evidence type="ECO:0000259" key="9">
    <source>
        <dbReference type="Pfam" id="PF05644"/>
    </source>
</evidence>
<dbReference type="PANTHER" id="PTHR21128:SF0">
    <property type="entry name" value="FETAL AND ADULT TESTIS-EXPRESSED TRANSCRIPT PROTEIN"/>
    <property type="match status" value="1"/>
</dbReference>
<dbReference type="InterPro" id="IPR039153">
    <property type="entry name" value="FATE1"/>
</dbReference>
<dbReference type="PANTHER" id="PTHR21128">
    <property type="entry name" value="FETAL AND ADULT TESTIS-EXPRESSED TRANSCRIPT PROTEIN"/>
    <property type="match status" value="1"/>
</dbReference>
<dbReference type="CTD" id="79057"/>
<proteinExistence type="predicted"/>
<keyword evidence="3 11" id="KW-0812">Transmembrane</keyword>
<dbReference type="GO" id="GO:0051562">
    <property type="term" value="P:negative regulation of mitochondrial calcium ion concentration"/>
    <property type="evidence" value="ECO:0007669"/>
    <property type="project" value="TreeGrafter"/>
</dbReference>
<dbReference type="GO" id="GO:0043066">
    <property type="term" value="P:negative regulation of apoptotic process"/>
    <property type="evidence" value="ECO:0007669"/>
    <property type="project" value="TreeGrafter"/>
</dbReference>
<accession>A0A6J2MMZ8</accession>
<keyword evidence="7" id="KW-0472">Membrane</keyword>
<dbReference type="AlphaFoldDB" id="A0A6J2MMZ8"/>
<feature type="region of interest" description="Disordered" evidence="8">
    <location>
        <begin position="101"/>
        <end position="123"/>
    </location>
</feature>
<dbReference type="Pfam" id="PF05644">
    <property type="entry name" value="Miff"/>
    <property type="match status" value="1"/>
</dbReference>
<protein>
    <submittedName>
        <fullName evidence="11">Transmembrane gamma-carboxyglutamic acid protein 3 isoform X3</fullName>
    </submittedName>
</protein>
<keyword evidence="5" id="KW-1133">Transmembrane helix</keyword>
<dbReference type="GO" id="GO:0031625">
    <property type="term" value="F:ubiquitin protein ligase binding"/>
    <property type="evidence" value="ECO:0007669"/>
    <property type="project" value="TreeGrafter"/>
</dbReference>
<evidence type="ECO:0000256" key="2">
    <source>
        <dbReference type="ARBA" id="ARBA00004294"/>
    </source>
</evidence>
<dbReference type="RefSeq" id="XP_028379283.2">
    <property type="nucleotide sequence ID" value="XM_028523482.2"/>
</dbReference>
<evidence type="ECO:0000313" key="11">
    <source>
        <dbReference type="RefSeq" id="XP_028379283.2"/>
    </source>
</evidence>
<evidence type="ECO:0000256" key="4">
    <source>
        <dbReference type="ARBA" id="ARBA00022787"/>
    </source>
</evidence>
<evidence type="ECO:0000256" key="7">
    <source>
        <dbReference type="ARBA" id="ARBA00023136"/>
    </source>
</evidence>
<dbReference type="Proteomes" id="UP000504628">
    <property type="component" value="Chromosome X"/>
</dbReference>
<keyword evidence="4" id="KW-1000">Mitochondrion outer membrane</keyword>
<dbReference type="GO" id="GO:0044233">
    <property type="term" value="C:mitochondria-associated endoplasmic reticulum membrane contact site"/>
    <property type="evidence" value="ECO:0007669"/>
    <property type="project" value="TreeGrafter"/>
</dbReference>
<evidence type="ECO:0000256" key="8">
    <source>
        <dbReference type="SAM" id="MobiDB-lite"/>
    </source>
</evidence>
<dbReference type="GeneID" id="114505209"/>
<dbReference type="GO" id="GO:0005783">
    <property type="term" value="C:endoplasmic reticulum"/>
    <property type="evidence" value="ECO:0007669"/>
    <property type="project" value="TreeGrafter"/>
</dbReference>
<reference evidence="11" key="1">
    <citation type="submission" date="2025-08" db="UniProtKB">
        <authorList>
            <consortium name="RefSeq"/>
        </authorList>
    </citation>
    <scope>IDENTIFICATION</scope>
    <source>
        <tissue evidence="11">Muscle</tissue>
    </source>
</reference>
<dbReference type="InterPro" id="IPR039433">
    <property type="entry name" value="Mff-like_dom"/>
</dbReference>